<evidence type="ECO:0000313" key="3">
    <source>
        <dbReference type="Proteomes" id="UP000717696"/>
    </source>
</evidence>
<dbReference type="Proteomes" id="UP000717696">
    <property type="component" value="Unassembled WGS sequence"/>
</dbReference>
<keyword evidence="3" id="KW-1185">Reference proteome</keyword>
<evidence type="ECO:0008006" key="4">
    <source>
        <dbReference type="Google" id="ProtNLM"/>
    </source>
</evidence>
<feature type="chain" id="PRO_5040439927" description="Secreted protein" evidence="1">
    <location>
        <begin position="38"/>
        <end position="86"/>
    </location>
</feature>
<proteinExistence type="predicted"/>
<reference evidence="2" key="1">
    <citation type="journal article" date="2021" name="Nat. Commun.">
        <title>Genetic determinants of endophytism in the Arabidopsis root mycobiome.</title>
        <authorList>
            <person name="Mesny F."/>
            <person name="Miyauchi S."/>
            <person name="Thiergart T."/>
            <person name="Pickel B."/>
            <person name="Atanasova L."/>
            <person name="Karlsson M."/>
            <person name="Huettel B."/>
            <person name="Barry K.W."/>
            <person name="Haridas S."/>
            <person name="Chen C."/>
            <person name="Bauer D."/>
            <person name="Andreopoulos W."/>
            <person name="Pangilinan J."/>
            <person name="LaButti K."/>
            <person name="Riley R."/>
            <person name="Lipzen A."/>
            <person name="Clum A."/>
            <person name="Drula E."/>
            <person name="Henrissat B."/>
            <person name="Kohler A."/>
            <person name="Grigoriev I.V."/>
            <person name="Martin F.M."/>
            <person name="Hacquard S."/>
        </authorList>
    </citation>
    <scope>NUCLEOTIDE SEQUENCE</scope>
    <source>
        <strain evidence="2">MPI-CAGE-AT-0021</strain>
    </source>
</reference>
<name>A0A9P9D387_9HYPO</name>
<organism evidence="2 3">
    <name type="scientific">Dactylonectria estremocensis</name>
    <dbReference type="NCBI Taxonomy" id="1079267"/>
    <lineage>
        <taxon>Eukaryota</taxon>
        <taxon>Fungi</taxon>
        <taxon>Dikarya</taxon>
        <taxon>Ascomycota</taxon>
        <taxon>Pezizomycotina</taxon>
        <taxon>Sordariomycetes</taxon>
        <taxon>Hypocreomycetidae</taxon>
        <taxon>Hypocreales</taxon>
        <taxon>Nectriaceae</taxon>
        <taxon>Dactylonectria</taxon>
    </lineage>
</organism>
<evidence type="ECO:0000313" key="2">
    <source>
        <dbReference type="EMBL" id="KAH7111910.1"/>
    </source>
</evidence>
<keyword evidence="1" id="KW-0732">Signal</keyword>
<sequence length="86" mass="9602">MRRIIRTIISLGRMWSLDGSCVRLFLCLMALPATMEASLQSTISRLAAVMDDPDDGFQCRVGRTGEPWAFHKVFQYSVAIPARPAT</sequence>
<dbReference type="EMBL" id="JAGMUU010000053">
    <property type="protein sequence ID" value="KAH7111910.1"/>
    <property type="molecule type" value="Genomic_DNA"/>
</dbReference>
<protein>
    <recommendedName>
        <fullName evidence="4">Secreted protein</fullName>
    </recommendedName>
</protein>
<feature type="signal peptide" evidence="1">
    <location>
        <begin position="1"/>
        <end position="37"/>
    </location>
</feature>
<dbReference type="AlphaFoldDB" id="A0A9P9D387"/>
<evidence type="ECO:0000256" key="1">
    <source>
        <dbReference type="SAM" id="SignalP"/>
    </source>
</evidence>
<accession>A0A9P9D387</accession>
<comment type="caution">
    <text evidence="2">The sequence shown here is derived from an EMBL/GenBank/DDBJ whole genome shotgun (WGS) entry which is preliminary data.</text>
</comment>
<gene>
    <name evidence="2" type="ORF">B0J13DRAFT_576195</name>
</gene>